<name>A0A6P8AZE9_PYRGI</name>
<keyword evidence="1" id="KW-1133">Transmembrane helix</keyword>
<keyword evidence="1" id="KW-0862">Zinc</keyword>
<comment type="similarity">
    <text evidence="1">Belongs to the lunapark family.</text>
</comment>
<feature type="region of interest" description="Disordered" evidence="2">
    <location>
        <begin position="135"/>
        <end position="249"/>
    </location>
</feature>
<protein>
    <recommendedName>
        <fullName evidence="1">Endoplasmic reticulum junction formation protein lunapark</fullName>
    </recommendedName>
</protein>
<keyword evidence="1" id="KW-0256">Endoplasmic reticulum</keyword>
<feature type="compositionally biased region" description="Polar residues" evidence="2">
    <location>
        <begin position="189"/>
        <end position="198"/>
    </location>
</feature>
<dbReference type="PANTHER" id="PTHR22166">
    <property type="entry name" value="ENDOPLASMIC RETICULUM JUNCTION FORMATION PROTEIN LUNAPARK"/>
    <property type="match status" value="1"/>
</dbReference>
<dbReference type="GO" id="GO:1903373">
    <property type="term" value="P:positive regulation of endoplasmic reticulum tubular network organization"/>
    <property type="evidence" value="ECO:0007669"/>
    <property type="project" value="UniProtKB-UniRule"/>
</dbReference>
<dbReference type="GO" id="GO:0071788">
    <property type="term" value="P:endoplasmic reticulum tubular network maintenance"/>
    <property type="evidence" value="ECO:0007669"/>
    <property type="project" value="UniProtKB-UniRule"/>
</dbReference>
<keyword evidence="1" id="KW-0812">Transmembrane</keyword>
<dbReference type="PANTHER" id="PTHR22166:SF12">
    <property type="entry name" value="ENDOPLASMIC RETICULUM JUNCTION FORMATION PROTEIN LUNAPARK"/>
    <property type="match status" value="1"/>
</dbReference>
<keyword evidence="1" id="KW-0863">Zinc-finger</keyword>
<dbReference type="AlphaFoldDB" id="A0A6P8AZE9"/>
<dbReference type="GO" id="GO:0098826">
    <property type="term" value="C:endoplasmic reticulum tubular network membrane"/>
    <property type="evidence" value="ECO:0007669"/>
    <property type="project" value="UniProtKB-UniRule"/>
</dbReference>
<dbReference type="GeneID" id="41965904"/>
<evidence type="ECO:0000313" key="4">
    <source>
        <dbReference type="Proteomes" id="UP000515153"/>
    </source>
</evidence>
<evidence type="ECO:0000259" key="3">
    <source>
        <dbReference type="Pfam" id="PF10058"/>
    </source>
</evidence>
<feature type="transmembrane region" description="Helical" evidence="1">
    <location>
        <begin position="47"/>
        <end position="70"/>
    </location>
</feature>
<dbReference type="KEGG" id="pgri:PgNI_11025"/>
<feature type="transmembrane region" description="Helical" evidence="1">
    <location>
        <begin position="82"/>
        <end position="101"/>
    </location>
</feature>
<keyword evidence="1" id="KW-0479">Metal-binding</keyword>
<proteinExistence type="inferred from homology"/>
<dbReference type="Pfam" id="PF10058">
    <property type="entry name" value="Zn_ribbon_10"/>
    <property type="match status" value="1"/>
</dbReference>
<dbReference type="Proteomes" id="UP000515153">
    <property type="component" value="Chromosome VII"/>
</dbReference>
<feature type="compositionally biased region" description="Polar residues" evidence="2">
    <location>
        <begin position="168"/>
        <end position="178"/>
    </location>
</feature>
<feature type="domain" description="Lunapark zinc ribbon" evidence="3">
    <location>
        <begin position="253"/>
        <end position="309"/>
    </location>
</feature>
<comment type="subcellular location">
    <subcellularLocation>
        <location evidence="1">Endoplasmic reticulum membrane</location>
        <topology evidence="1">Multi-pass membrane protein</topology>
    </subcellularLocation>
</comment>
<keyword evidence="1" id="KW-0472">Membrane</keyword>
<organism evidence="4 5">
    <name type="scientific">Pyricularia grisea</name>
    <name type="common">Crabgrass-specific blast fungus</name>
    <name type="synonym">Magnaporthe grisea</name>
    <dbReference type="NCBI Taxonomy" id="148305"/>
    <lineage>
        <taxon>Eukaryota</taxon>
        <taxon>Fungi</taxon>
        <taxon>Dikarya</taxon>
        <taxon>Ascomycota</taxon>
        <taxon>Pezizomycotina</taxon>
        <taxon>Sordariomycetes</taxon>
        <taxon>Sordariomycetidae</taxon>
        <taxon>Magnaporthales</taxon>
        <taxon>Pyriculariaceae</taxon>
        <taxon>Pyricularia</taxon>
    </lineage>
</organism>
<evidence type="ECO:0000313" key="5">
    <source>
        <dbReference type="RefSeq" id="XP_030980295.1"/>
    </source>
</evidence>
<dbReference type="InterPro" id="IPR040115">
    <property type="entry name" value="Lnp"/>
</dbReference>
<reference evidence="5" key="2">
    <citation type="submission" date="2019-10" db="EMBL/GenBank/DDBJ databases">
        <authorList>
            <consortium name="NCBI Genome Project"/>
        </authorList>
    </citation>
    <scope>NUCLEOTIDE SEQUENCE</scope>
    <source>
        <strain evidence="5">NI907</strain>
    </source>
</reference>
<keyword evidence="4" id="KW-1185">Reference proteome</keyword>
<gene>
    <name evidence="5" type="ORF">PgNI_11025</name>
</gene>
<dbReference type="InterPro" id="IPR019273">
    <property type="entry name" value="Lunapark_Znf"/>
</dbReference>
<feature type="compositionally biased region" description="Gly residues" evidence="2">
    <location>
        <begin position="152"/>
        <end position="163"/>
    </location>
</feature>
<evidence type="ECO:0000256" key="1">
    <source>
        <dbReference type="RuleBase" id="RU367073"/>
    </source>
</evidence>
<comment type="function">
    <text evidence="1">Plays a role in determining ER morphology.</text>
</comment>
<feature type="compositionally biased region" description="Basic and acidic residues" evidence="2">
    <location>
        <begin position="136"/>
        <end position="146"/>
    </location>
</feature>
<accession>A0A6P8AZE9</accession>
<dbReference type="RefSeq" id="XP_030980295.1">
    <property type="nucleotide sequence ID" value="XM_031130999.1"/>
</dbReference>
<dbReference type="GO" id="GO:0008270">
    <property type="term" value="F:zinc ion binding"/>
    <property type="evidence" value="ECO:0007669"/>
    <property type="project" value="UniProtKB-KW"/>
</dbReference>
<reference evidence="4 5" key="1">
    <citation type="journal article" date="2019" name="Mol. Biol. Evol.">
        <title>Blast fungal genomes show frequent chromosomal changes, gene gains and losses, and effector gene turnover.</title>
        <authorList>
            <person name="Gomez Luciano L.B."/>
            <person name="Jason Tsai I."/>
            <person name="Chuma I."/>
            <person name="Tosa Y."/>
            <person name="Chen Y.H."/>
            <person name="Li J.Y."/>
            <person name="Li M.Y."/>
            <person name="Jade Lu M.Y."/>
            <person name="Nakayashiki H."/>
            <person name="Li W.H."/>
        </authorList>
    </citation>
    <scope>NUCLEOTIDE SEQUENCE [LARGE SCALE GENOMIC DNA]</scope>
    <source>
        <strain evidence="4 5">NI907</strain>
    </source>
</reference>
<comment type="domain">
    <text evidence="1">The C4-type zinc finger motif is necessary both for its ER three-way tubular junction localization and formation.</text>
</comment>
<sequence length="379" mass="40917">MLSFWPWRGDTSSTASFEKALSSLSAKINATQAQLDRTRSTARRVQVLWSLYLSFAYLIYAIVLVLVVGWTNLGPYEWSGVAGGPVLIYVTRTAISTFFNYRIESLSTRLKGQKEERAKTVQKLKEATKYDSTLELLEKYGGEPKRPRGKKGSIGGEDGGDAQGQGSKQPMRSGSANPGRTGIAPPPTANIQRSSAPSTPQPPRAAQFPSPREVSAEFAPNAFGPGGPPDSPATMGNAQYAPLPPAAGSEPHWYDRIMDLLLGDDEMAAKNRIVLICAHCRLVNGQAPPGVKTLGDVGRWRCMGCRAENGEDKVDEGKRLVKEVLAARSESGAADQVEVSAKFKSDSEGDSSDIVQIDREMAEAEESKVATKRKGKGKK</sequence>
<reference evidence="5" key="3">
    <citation type="submission" date="2025-08" db="UniProtKB">
        <authorList>
            <consortium name="RefSeq"/>
        </authorList>
    </citation>
    <scope>IDENTIFICATION</scope>
    <source>
        <strain evidence="5">NI907</strain>
    </source>
</reference>
<evidence type="ECO:0000256" key="2">
    <source>
        <dbReference type="SAM" id="MobiDB-lite"/>
    </source>
</evidence>